<organism evidence="2 3">
    <name type="scientific">Aerosticca soli</name>
    <dbReference type="NCBI Taxonomy" id="2010829"/>
    <lineage>
        <taxon>Bacteria</taxon>
        <taxon>Pseudomonadati</taxon>
        <taxon>Pseudomonadota</taxon>
        <taxon>Gammaproteobacteria</taxon>
        <taxon>Lysobacterales</taxon>
        <taxon>Rhodanobacteraceae</taxon>
        <taxon>Aerosticca</taxon>
    </lineage>
</organism>
<keyword evidence="2" id="KW-0808">Transferase</keyword>
<dbReference type="SUPFAM" id="SSF53448">
    <property type="entry name" value="Nucleotide-diphospho-sugar transferases"/>
    <property type="match status" value="1"/>
</dbReference>
<dbReference type="PANTHER" id="PTHR43685:SF2">
    <property type="entry name" value="GLYCOSYLTRANSFERASE 2-LIKE DOMAIN-CONTAINING PROTEIN"/>
    <property type="match status" value="1"/>
</dbReference>
<keyword evidence="3" id="KW-1185">Reference proteome</keyword>
<dbReference type="EMBL" id="AP018560">
    <property type="protein sequence ID" value="BBD78884.1"/>
    <property type="molecule type" value="Genomic_DNA"/>
</dbReference>
<evidence type="ECO:0000259" key="1">
    <source>
        <dbReference type="Pfam" id="PF00535"/>
    </source>
</evidence>
<dbReference type="AlphaFoldDB" id="A0A2Z6E296"/>
<dbReference type="CDD" id="cd04196">
    <property type="entry name" value="GT_2_like_d"/>
    <property type="match status" value="1"/>
</dbReference>
<proteinExistence type="predicted"/>
<accession>A0A2Z6E296</accession>
<dbReference type="InterPro" id="IPR050834">
    <property type="entry name" value="Glycosyltransf_2"/>
</dbReference>
<dbReference type="InterPro" id="IPR001173">
    <property type="entry name" value="Glyco_trans_2-like"/>
</dbReference>
<dbReference type="Pfam" id="PF00535">
    <property type="entry name" value="Glycos_transf_2"/>
    <property type="match status" value="1"/>
</dbReference>
<dbReference type="KEGG" id="rbd:ALSL_0212"/>
<sequence length="319" mass="36282">MVLCTYEGERFLRAQLDSLLAQTFLPHEIVLSDDASRDGTWGILEEFAASARALGMRVRLLRHERNLGFVGNFEQALRLATGEIVFLCDQDDVWHAEKVALVRRRFLDDPALWLLCSDARLIDAQDNDLGHSLFQALELAAWERQALHRGRALDVLLRRSMVTGATAAFRRRLLDRALPVAEGWIHDEWLAIVAAVLGTVDALEAPLIGYRQHGGNQIGMARRGLADKWRDLRRPRAVQFRSEIARMRALEARLADWPGAAPCAALVARRREHFERRVAIGRLRRLARLPAVLREARRGGYHRYGTGARSMLRDLLRHD</sequence>
<gene>
    <name evidence="2" type="ORF">ALSL_0212</name>
</gene>
<dbReference type="RefSeq" id="WP_231700251.1">
    <property type="nucleotide sequence ID" value="NZ_AP018560.1"/>
</dbReference>
<evidence type="ECO:0000313" key="3">
    <source>
        <dbReference type="Proteomes" id="UP000270530"/>
    </source>
</evidence>
<protein>
    <submittedName>
        <fullName evidence="2">Alpha-L-Rha alpha-1,3-L-rhamnosyltransferase</fullName>
    </submittedName>
</protein>
<dbReference type="Proteomes" id="UP000270530">
    <property type="component" value="Chromosome"/>
</dbReference>
<name>A0A2Z6E296_9GAMM</name>
<reference evidence="3" key="1">
    <citation type="submission" date="2018-04" db="EMBL/GenBank/DDBJ databases">
        <authorList>
            <person name="Watanabe M."/>
            <person name="Kojima H."/>
        </authorList>
    </citation>
    <scope>NUCLEOTIDE SEQUENCE [LARGE SCALE GENOMIC DNA]</scope>
    <source>
        <strain evidence="3">Dysh456</strain>
    </source>
</reference>
<dbReference type="Gene3D" id="3.90.550.10">
    <property type="entry name" value="Spore Coat Polysaccharide Biosynthesis Protein SpsA, Chain A"/>
    <property type="match status" value="1"/>
</dbReference>
<dbReference type="PANTHER" id="PTHR43685">
    <property type="entry name" value="GLYCOSYLTRANSFERASE"/>
    <property type="match status" value="1"/>
</dbReference>
<feature type="domain" description="Glycosyltransferase 2-like" evidence="1">
    <location>
        <begin position="2"/>
        <end position="175"/>
    </location>
</feature>
<reference evidence="3" key="2">
    <citation type="submission" date="2018-06" db="EMBL/GenBank/DDBJ databases">
        <title>Genome sequence of Rhodanobacteraceae bacterium strain Dysh456.</title>
        <authorList>
            <person name="Fukui M."/>
        </authorList>
    </citation>
    <scope>NUCLEOTIDE SEQUENCE [LARGE SCALE GENOMIC DNA]</scope>
    <source>
        <strain evidence="3">Dysh456</strain>
    </source>
</reference>
<dbReference type="InterPro" id="IPR029044">
    <property type="entry name" value="Nucleotide-diphossugar_trans"/>
</dbReference>
<dbReference type="GO" id="GO:0016740">
    <property type="term" value="F:transferase activity"/>
    <property type="evidence" value="ECO:0007669"/>
    <property type="project" value="UniProtKB-KW"/>
</dbReference>
<evidence type="ECO:0000313" key="2">
    <source>
        <dbReference type="EMBL" id="BBD78884.1"/>
    </source>
</evidence>